<dbReference type="GO" id="GO:0006457">
    <property type="term" value="P:protein folding"/>
    <property type="evidence" value="ECO:0000318"/>
    <property type="project" value="GO_Central"/>
</dbReference>
<name>A2DKU0_TRIV3</name>
<dbReference type="Gene3D" id="3.40.30.10">
    <property type="entry name" value="Glutaredoxin"/>
    <property type="match status" value="2"/>
</dbReference>
<dbReference type="GO" id="GO:0005783">
    <property type="term" value="C:endoplasmic reticulum"/>
    <property type="evidence" value="ECO:0000318"/>
    <property type="project" value="GO_Central"/>
</dbReference>
<sequence>MILFTVLNIINAPTVANLIKDSYFAFTGVEDNIRVIHFYQKNCPACDSVEEVFEEVSRMYSREERVMFGQLDCDRATDVCESSSVRDYPAWHVYFKTNTHPKRYNRNFDVDSFVKFIRQGSGIRPTSNANNLLYIAPKDLLNITKKPLCNFVIVDKPMDQESQQLHNASRLAESAVRRGAKFFAVDRSESTEINKKLAGKSYSAFFVKSGKWTPYTGEEDKDSIVHFLRNQKCALTVATPTPTPKPLPELDDPVDDDPYFEDDVEPENPSQKAEDDEDDDENDEDDQPAQKKKKRTDDIEEDNDFELKNDDDEEFTDF</sequence>
<comment type="similarity">
    <text evidence="1">Belongs to the protein disulfide isomerase family.</text>
</comment>
<feature type="domain" description="Thioredoxin" evidence="3">
    <location>
        <begin position="25"/>
        <end position="118"/>
    </location>
</feature>
<proteinExistence type="inferred from homology"/>
<dbReference type="KEGG" id="tva:5464592"/>
<reference evidence="4" key="2">
    <citation type="journal article" date="2007" name="Science">
        <title>Draft genome sequence of the sexually transmitted pathogen Trichomonas vaginalis.</title>
        <authorList>
            <person name="Carlton J.M."/>
            <person name="Hirt R.P."/>
            <person name="Silva J.C."/>
            <person name="Delcher A.L."/>
            <person name="Schatz M."/>
            <person name="Zhao Q."/>
            <person name="Wortman J.R."/>
            <person name="Bidwell S.L."/>
            <person name="Alsmark U.C.M."/>
            <person name="Besteiro S."/>
            <person name="Sicheritz-Ponten T."/>
            <person name="Noel C.J."/>
            <person name="Dacks J.B."/>
            <person name="Foster P.G."/>
            <person name="Simillion C."/>
            <person name="Van de Peer Y."/>
            <person name="Miranda-Saavedra D."/>
            <person name="Barton G.J."/>
            <person name="Westrop G.D."/>
            <person name="Mueller S."/>
            <person name="Dessi D."/>
            <person name="Fiori P.L."/>
            <person name="Ren Q."/>
            <person name="Paulsen I."/>
            <person name="Zhang H."/>
            <person name="Bastida-Corcuera F.D."/>
            <person name="Simoes-Barbosa A."/>
            <person name="Brown M.T."/>
            <person name="Hayes R.D."/>
            <person name="Mukherjee M."/>
            <person name="Okumura C.Y."/>
            <person name="Schneider R."/>
            <person name="Smith A.J."/>
            <person name="Vanacova S."/>
            <person name="Villalvazo M."/>
            <person name="Haas B.J."/>
            <person name="Pertea M."/>
            <person name="Feldblyum T.V."/>
            <person name="Utterback T.R."/>
            <person name="Shu C.L."/>
            <person name="Osoegawa K."/>
            <person name="de Jong P.J."/>
            <person name="Hrdy I."/>
            <person name="Horvathova L."/>
            <person name="Zubacova Z."/>
            <person name="Dolezal P."/>
            <person name="Malik S.B."/>
            <person name="Logsdon J.M. Jr."/>
            <person name="Henze K."/>
            <person name="Gupta A."/>
            <person name="Wang C.C."/>
            <person name="Dunne R.L."/>
            <person name="Upcroft J.A."/>
            <person name="Upcroft P."/>
            <person name="White O."/>
            <person name="Salzberg S.L."/>
            <person name="Tang P."/>
            <person name="Chiu C.-H."/>
            <person name="Lee Y.-S."/>
            <person name="Embley T.M."/>
            <person name="Coombs G.H."/>
            <person name="Mottram J.C."/>
            <person name="Tachezy J."/>
            <person name="Fraser-Liggett C.M."/>
            <person name="Johnson P.J."/>
        </authorList>
    </citation>
    <scope>NUCLEOTIDE SEQUENCE [LARGE SCALE GENOMIC DNA]</scope>
    <source>
        <strain evidence="4">G3</strain>
    </source>
</reference>
<dbReference type="InterPro" id="IPR051063">
    <property type="entry name" value="PDI"/>
</dbReference>
<dbReference type="GO" id="GO:0003756">
    <property type="term" value="F:protein disulfide isomerase activity"/>
    <property type="evidence" value="ECO:0000318"/>
    <property type="project" value="GO_Central"/>
</dbReference>
<feature type="compositionally biased region" description="Acidic residues" evidence="2">
    <location>
        <begin position="298"/>
        <end position="318"/>
    </location>
</feature>
<accession>A2DKU0</accession>
<dbReference type="VEuPathDB" id="TrichDB:TVAGG3_0560150"/>
<reference evidence="4" key="1">
    <citation type="submission" date="2006-10" db="EMBL/GenBank/DDBJ databases">
        <authorList>
            <person name="Amadeo P."/>
            <person name="Zhao Q."/>
            <person name="Wortman J."/>
            <person name="Fraser-Liggett C."/>
            <person name="Carlton J."/>
        </authorList>
    </citation>
    <scope>NUCLEOTIDE SEQUENCE</scope>
    <source>
        <strain evidence="4">G3</strain>
    </source>
</reference>
<dbReference type="Proteomes" id="UP000001542">
    <property type="component" value="Unassembled WGS sequence"/>
</dbReference>
<dbReference type="InterPro" id="IPR036249">
    <property type="entry name" value="Thioredoxin-like_sf"/>
</dbReference>
<evidence type="ECO:0000313" key="5">
    <source>
        <dbReference type="Proteomes" id="UP000001542"/>
    </source>
</evidence>
<evidence type="ECO:0000256" key="1">
    <source>
        <dbReference type="ARBA" id="ARBA00006347"/>
    </source>
</evidence>
<dbReference type="EMBL" id="DS113212">
    <property type="protein sequence ID" value="EAY19073.1"/>
    <property type="molecule type" value="Genomic_DNA"/>
</dbReference>
<dbReference type="InterPro" id="IPR013766">
    <property type="entry name" value="Thioredoxin_domain"/>
</dbReference>
<dbReference type="Pfam" id="PF00085">
    <property type="entry name" value="Thioredoxin"/>
    <property type="match status" value="1"/>
</dbReference>
<dbReference type="PROSITE" id="PS00194">
    <property type="entry name" value="THIOREDOXIN_1"/>
    <property type="match status" value="1"/>
</dbReference>
<dbReference type="VEuPathDB" id="TrichDB:TVAG_247520"/>
<gene>
    <name evidence="4" type="ORF">TVAG_247520</name>
</gene>
<dbReference type="AlphaFoldDB" id="A2DKU0"/>
<dbReference type="RefSeq" id="XP_001580059.1">
    <property type="nucleotide sequence ID" value="XM_001580009.1"/>
</dbReference>
<organism evidence="4 5">
    <name type="scientific">Trichomonas vaginalis (strain ATCC PRA-98 / G3)</name>
    <dbReference type="NCBI Taxonomy" id="412133"/>
    <lineage>
        <taxon>Eukaryota</taxon>
        <taxon>Metamonada</taxon>
        <taxon>Parabasalia</taxon>
        <taxon>Trichomonadida</taxon>
        <taxon>Trichomonadidae</taxon>
        <taxon>Trichomonas</taxon>
    </lineage>
</organism>
<evidence type="ECO:0000313" key="4">
    <source>
        <dbReference type="EMBL" id="EAY19073.1"/>
    </source>
</evidence>
<dbReference type="SUPFAM" id="SSF52833">
    <property type="entry name" value="Thioredoxin-like"/>
    <property type="match status" value="1"/>
</dbReference>
<feature type="region of interest" description="Disordered" evidence="2">
    <location>
        <begin position="237"/>
        <end position="318"/>
    </location>
</feature>
<keyword evidence="5" id="KW-1185">Reference proteome</keyword>
<feature type="compositionally biased region" description="Acidic residues" evidence="2">
    <location>
        <begin position="274"/>
        <end position="287"/>
    </location>
</feature>
<protein>
    <recommendedName>
        <fullName evidence="3">Thioredoxin domain-containing protein</fullName>
    </recommendedName>
</protein>
<dbReference type="CDD" id="cd02961">
    <property type="entry name" value="PDI_a_family"/>
    <property type="match status" value="1"/>
</dbReference>
<dbReference type="OrthoDB" id="5810603at2759"/>
<evidence type="ECO:0000256" key="2">
    <source>
        <dbReference type="SAM" id="MobiDB-lite"/>
    </source>
</evidence>
<dbReference type="PANTHER" id="PTHR45672:SF11">
    <property type="entry name" value="PROTEIN DISULFIDE-ISOMERASE C17H9.14C"/>
    <property type="match status" value="1"/>
</dbReference>
<dbReference type="SMR" id="A2DKU0"/>
<evidence type="ECO:0000259" key="3">
    <source>
        <dbReference type="Pfam" id="PF00085"/>
    </source>
</evidence>
<dbReference type="InParanoid" id="A2DKU0"/>
<dbReference type="PANTHER" id="PTHR45672">
    <property type="entry name" value="PROTEIN DISULFIDE-ISOMERASE C17H9.14C-RELATED"/>
    <property type="match status" value="1"/>
</dbReference>
<feature type="compositionally biased region" description="Acidic residues" evidence="2">
    <location>
        <begin position="249"/>
        <end position="266"/>
    </location>
</feature>
<dbReference type="STRING" id="5722.A2DKU0"/>
<dbReference type="InterPro" id="IPR017937">
    <property type="entry name" value="Thioredoxin_CS"/>
</dbReference>